<dbReference type="InterPro" id="IPR043128">
    <property type="entry name" value="Rev_trsase/Diguanyl_cyclase"/>
</dbReference>
<dbReference type="GO" id="GO:1902201">
    <property type="term" value="P:negative regulation of bacterial-type flagellum-dependent cell motility"/>
    <property type="evidence" value="ECO:0007669"/>
    <property type="project" value="TreeGrafter"/>
</dbReference>
<dbReference type="InterPro" id="IPR000160">
    <property type="entry name" value="GGDEF_dom"/>
</dbReference>
<dbReference type="RefSeq" id="WP_057063244.1">
    <property type="nucleotide sequence ID" value="NZ_CABDWZ010000001.1"/>
</dbReference>
<proteinExistence type="predicted"/>
<dbReference type="InterPro" id="IPR025991">
    <property type="entry name" value="Chemoreceptor_zinc-bind_dom"/>
</dbReference>
<evidence type="ECO:0000313" key="7">
    <source>
        <dbReference type="EMBL" id="HAT3899185.1"/>
    </source>
</evidence>
<dbReference type="GO" id="GO:0043709">
    <property type="term" value="P:cell adhesion involved in single-species biofilm formation"/>
    <property type="evidence" value="ECO:0007669"/>
    <property type="project" value="TreeGrafter"/>
</dbReference>
<reference evidence="7" key="3">
    <citation type="journal article" date="2018" name="Genome Biol.">
        <title>SKESA: strategic k-mer extension for scrupulous assemblies.</title>
        <authorList>
            <person name="Souvorov A."/>
            <person name="Agarwala R."/>
            <person name="Lipman D.J."/>
        </authorList>
    </citation>
    <scope>NUCLEOTIDE SEQUENCE</scope>
    <source>
        <strain evidence="7">O50</strain>
    </source>
</reference>
<dbReference type="Pfam" id="PF00990">
    <property type="entry name" value="GGDEF"/>
    <property type="match status" value="1"/>
</dbReference>
<dbReference type="GO" id="GO:0005525">
    <property type="term" value="F:GTP binding"/>
    <property type="evidence" value="ECO:0007669"/>
    <property type="project" value="UniProtKB-KW"/>
</dbReference>
<dbReference type="EMBL" id="LJEB01000020">
    <property type="protein sequence ID" value="KPR56762.1"/>
    <property type="molecule type" value="Genomic_DNA"/>
</dbReference>
<evidence type="ECO:0000256" key="2">
    <source>
        <dbReference type="ARBA" id="ARBA00004665"/>
    </source>
</evidence>
<protein>
    <recommendedName>
        <fullName evidence="3">diguanylate cyclase</fullName>
        <ecNumber evidence="3">2.7.7.65</ecNumber>
    </recommendedName>
</protein>
<evidence type="ECO:0000256" key="5">
    <source>
        <dbReference type="ARBA" id="ARBA00034247"/>
    </source>
</evidence>
<dbReference type="EMBL" id="DACSXJ010000025">
    <property type="protein sequence ID" value="HAT3899185.1"/>
    <property type="molecule type" value="Genomic_DNA"/>
</dbReference>
<reference evidence="9" key="1">
    <citation type="submission" date="2015-09" db="EMBL/GenBank/DDBJ databases">
        <title>Prevalence of NDMs in South Africa.</title>
        <authorList>
            <person name="Osei Sekyere J."/>
            <person name="Govinden U."/>
            <person name="Essack S."/>
            <person name="Haldorsen B."/>
            <person name="Samuelsen O."/>
            <person name="Aasnaes B."/>
            <person name="Sundsfjord A."/>
        </authorList>
    </citation>
    <scope>NUCLEOTIDE SEQUENCE [LARGE SCALE GENOMIC DNA]</scope>
    <source>
        <strain evidence="9">ST62:944112508</strain>
    </source>
</reference>
<evidence type="ECO:0000256" key="4">
    <source>
        <dbReference type="ARBA" id="ARBA00023134"/>
    </source>
</evidence>
<dbReference type="AlphaFoldDB" id="A0A0P8IF16"/>
<sequence>MMRNTKEIDTILIELNKSIDAHYKWLVTMFRCVVSLDVTQPDIMGENSHCVCRFGQWLNNQSRYNEDDCSYVSKINATHEKMHLLGKELLLAIVEKRSHSWHFDSFQDALLAFTSSVMDYKIYLLNIRSNIDVLTGLPGRRMLDESFERQLLDAEPLNLYILLLDIDRFKYVNDTYGHLVGDVVLRALASNLLSWTRYDEVAYRYGGEEFIIIIRTKTDEQACQAGLRLCRLIGQKKIPYADGEIAITVTAGITRVQQGETLDTALGRADRAMYQGKQTGRNRCMFMDENEQIALVDTNDGTSYPLSA</sequence>
<dbReference type="NCBIfam" id="NF007380">
    <property type="entry name" value="PRK09894.1"/>
    <property type="match status" value="1"/>
</dbReference>
<dbReference type="Pfam" id="PF13682">
    <property type="entry name" value="CZB"/>
    <property type="match status" value="1"/>
</dbReference>
<dbReference type="NCBIfam" id="TIGR00254">
    <property type="entry name" value="GGDEF"/>
    <property type="match status" value="1"/>
</dbReference>
<dbReference type="PANTHER" id="PTHR45138:SF9">
    <property type="entry name" value="DIGUANYLATE CYCLASE DGCM-RELATED"/>
    <property type="match status" value="1"/>
</dbReference>
<organism evidence="7">
    <name type="scientific">Citrobacter freundii</name>
    <dbReference type="NCBI Taxonomy" id="546"/>
    <lineage>
        <taxon>Bacteria</taxon>
        <taxon>Pseudomonadati</taxon>
        <taxon>Pseudomonadota</taxon>
        <taxon>Gammaproteobacteria</taxon>
        <taxon>Enterobacterales</taxon>
        <taxon>Enterobacteriaceae</taxon>
        <taxon>Citrobacter</taxon>
        <taxon>Citrobacter freundii complex</taxon>
    </lineage>
</organism>
<evidence type="ECO:0000313" key="9">
    <source>
        <dbReference type="Proteomes" id="UP000050520"/>
    </source>
</evidence>
<dbReference type="CDD" id="cd01949">
    <property type="entry name" value="GGDEF"/>
    <property type="match status" value="1"/>
</dbReference>
<reference evidence="8 9" key="2">
    <citation type="journal article" date="2017" name="PLoS ONE">
        <title>Genomic and phenotypic characterisation of fluoroquinolone resistance mechanisms in Enterobacteriaceae in Durban, South Africa.</title>
        <authorList>
            <person name="Osei Sekyere J."/>
            <person name="Amoako D.G."/>
        </authorList>
    </citation>
    <scope>NUCLEOTIDE SEQUENCE [LARGE SCALE GENOMIC DNA]</scope>
    <source>
        <strain evidence="8 9">ST62:944112508</strain>
    </source>
</reference>
<evidence type="ECO:0000256" key="3">
    <source>
        <dbReference type="ARBA" id="ARBA00012528"/>
    </source>
</evidence>
<comment type="catalytic activity">
    <reaction evidence="5">
        <text>2 GTP = 3',3'-c-di-GMP + 2 diphosphate</text>
        <dbReference type="Rhea" id="RHEA:24898"/>
        <dbReference type="ChEBI" id="CHEBI:33019"/>
        <dbReference type="ChEBI" id="CHEBI:37565"/>
        <dbReference type="ChEBI" id="CHEBI:58805"/>
        <dbReference type="EC" id="2.7.7.65"/>
    </reaction>
</comment>
<dbReference type="EC" id="2.7.7.65" evidence="3"/>
<feature type="domain" description="GGDEF" evidence="6">
    <location>
        <begin position="157"/>
        <end position="289"/>
    </location>
</feature>
<evidence type="ECO:0000313" key="8">
    <source>
        <dbReference type="EMBL" id="KPR56762.1"/>
    </source>
</evidence>
<dbReference type="InterPro" id="IPR029787">
    <property type="entry name" value="Nucleotide_cyclase"/>
</dbReference>
<dbReference type="InterPro" id="IPR050469">
    <property type="entry name" value="Diguanylate_Cyclase"/>
</dbReference>
<name>A0A0P8IF16_CITFR</name>
<comment type="cofactor">
    <cofactor evidence="1">
        <name>Mg(2+)</name>
        <dbReference type="ChEBI" id="CHEBI:18420"/>
    </cofactor>
</comment>
<evidence type="ECO:0000259" key="6">
    <source>
        <dbReference type="PROSITE" id="PS50887"/>
    </source>
</evidence>
<keyword evidence="4" id="KW-0547">Nucleotide-binding</keyword>
<dbReference type="SUPFAM" id="SSF55073">
    <property type="entry name" value="Nucleotide cyclase"/>
    <property type="match status" value="1"/>
</dbReference>
<dbReference type="PROSITE" id="PS50887">
    <property type="entry name" value="GGDEF"/>
    <property type="match status" value="1"/>
</dbReference>
<reference evidence="7" key="4">
    <citation type="submission" date="2020-09" db="EMBL/GenBank/DDBJ databases">
        <authorList>
            <consortium name="NCBI Pathogen Detection Project"/>
        </authorList>
    </citation>
    <scope>NUCLEOTIDE SEQUENCE</scope>
    <source>
        <strain evidence="7">O50</strain>
    </source>
</reference>
<dbReference type="SMART" id="SM00267">
    <property type="entry name" value="GGDEF"/>
    <property type="match status" value="1"/>
</dbReference>
<evidence type="ECO:0000256" key="1">
    <source>
        <dbReference type="ARBA" id="ARBA00001946"/>
    </source>
</evidence>
<dbReference type="Gene3D" id="3.30.70.270">
    <property type="match status" value="1"/>
</dbReference>
<accession>A0A0P8IF16</accession>
<dbReference type="Gene3D" id="1.20.120.30">
    <property type="entry name" value="Aspartate receptor, ligand-binding domain"/>
    <property type="match status" value="1"/>
</dbReference>
<keyword evidence="4" id="KW-0342">GTP-binding</keyword>
<gene>
    <name evidence="8" type="ORF">AN672_04795</name>
    <name evidence="7" type="ORF">I9Y29_003647</name>
</gene>
<dbReference type="Proteomes" id="UP000855471">
    <property type="component" value="Unassembled WGS sequence"/>
</dbReference>
<comment type="caution">
    <text evidence="7">The sequence shown here is derived from an EMBL/GenBank/DDBJ whole genome shotgun (WGS) entry which is preliminary data.</text>
</comment>
<dbReference type="Proteomes" id="UP000050520">
    <property type="component" value="Unassembled WGS sequence"/>
</dbReference>
<keyword evidence="7" id="KW-0548">Nucleotidyltransferase</keyword>
<comment type="pathway">
    <text evidence="2">Purine metabolism; 3',5'-cyclic di-GMP biosynthesis.</text>
</comment>
<dbReference type="GO" id="GO:0005886">
    <property type="term" value="C:plasma membrane"/>
    <property type="evidence" value="ECO:0007669"/>
    <property type="project" value="TreeGrafter"/>
</dbReference>
<dbReference type="PANTHER" id="PTHR45138">
    <property type="entry name" value="REGULATORY COMPONENTS OF SENSORY TRANSDUCTION SYSTEM"/>
    <property type="match status" value="1"/>
</dbReference>
<dbReference type="GO" id="GO:0052621">
    <property type="term" value="F:diguanylate cyclase activity"/>
    <property type="evidence" value="ECO:0007669"/>
    <property type="project" value="UniProtKB-EC"/>
</dbReference>
<keyword evidence="7" id="KW-0808">Transferase</keyword>